<dbReference type="FunFam" id="3.90.132.10:FF:000001">
    <property type="entry name" value="leishmanolysin-like peptidase isoform X2"/>
    <property type="match status" value="1"/>
</dbReference>
<dbReference type="GeneID" id="7825510"/>
<dbReference type="InParanoid" id="Q23VZ7"/>
<comment type="similarity">
    <text evidence="1">Belongs to the peptidase M8 family.</text>
</comment>
<evidence type="ECO:0000313" key="11">
    <source>
        <dbReference type="EMBL" id="EAS00708.1"/>
    </source>
</evidence>
<dbReference type="Pfam" id="PF01457">
    <property type="entry name" value="Peptidase_M8"/>
    <property type="match status" value="1"/>
</dbReference>
<feature type="binding site" evidence="8">
    <location>
        <position position="205"/>
    </location>
    <ligand>
        <name>Zn(2+)</name>
        <dbReference type="ChEBI" id="CHEBI:29105"/>
        <note>catalytic</note>
    </ligand>
</feature>
<feature type="domain" description="EGF-like" evidence="10">
    <location>
        <begin position="664"/>
        <end position="697"/>
    </location>
</feature>
<dbReference type="GO" id="GO:0005737">
    <property type="term" value="C:cytoplasm"/>
    <property type="evidence" value="ECO:0007669"/>
    <property type="project" value="TreeGrafter"/>
</dbReference>
<evidence type="ECO:0000256" key="5">
    <source>
        <dbReference type="ARBA" id="ARBA00022833"/>
    </source>
</evidence>
<dbReference type="Proteomes" id="UP000009168">
    <property type="component" value="Unassembled WGS sequence"/>
</dbReference>
<dbReference type="GO" id="GO:0007155">
    <property type="term" value="P:cell adhesion"/>
    <property type="evidence" value="ECO:0007669"/>
    <property type="project" value="InterPro"/>
</dbReference>
<evidence type="ECO:0000313" key="12">
    <source>
        <dbReference type="Proteomes" id="UP000009168"/>
    </source>
</evidence>
<evidence type="ECO:0000256" key="6">
    <source>
        <dbReference type="ARBA" id="ARBA00023049"/>
    </source>
</evidence>
<feature type="binding site" evidence="8">
    <location>
        <position position="209"/>
    </location>
    <ligand>
        <name>Zn(2+)</name>
        <dbReference type="ChEBI" id="CHEBI:29105"/>
        <note>catalytic</note>
    </ligand>
</feature>
<keyword evidence="2" id="KW-0645">Protease</keyword>
<keyword evidence="4" id="KW-0378">Hydrolase</keyword>
<dbReference type="eggNOG" id="KOG2556">
    <property type="taxonomic scope" value="Eukaryota"/>
</dbReference>
<dbReference type="GO" id="GO:0006508">
    <property type="term" value="P:proteolysis"/>
    <property type="evidence" value="ECO:0007669"/>
    <property type="project" value="UniProtKB-KW"/>
</dbReference>
<keyword evidence="9" id="KW-0732">Signal</keyword>
<dbReference type="HOGENOM" id="CLU_296394_0_0_1"/>
<evidence type="ECO:0000256" key="7">
    <source>
        <dbReference type="PIRSR" id="PIRSR601577-1"/>
    </source>
</evidence>
<dbReference type="AlphaFoldDB" id="Q23VZ7"/>
<evidence type="ECO:0000256" key="1">
    <source>
        <dbReference type="ARBA" id="ARBA00005860"/>
    </source>
</evidence>
<dbReference type="SUPFAM" id="SSF55486">
    <property type="entry name" value="Metalloproteases ('zincins'), catalytic domain"/>
    <property type="match status" value="1"/>
</dbReference>
<dbReference type="Gene3D" id="2.10.220.10">
    <property type="entry name" value="Hormone Receptor, Insulin-like Growth Factor Receptor 1, Chain A, domain 2"/>
    <property type="match status" value="4"/>
</dbReference>
<evidence type="ECO:0000256" key="3">
    <source>
        <dbReference type="ARBA" id="ARBA00022723"/>
    </source>
</evidence>
<dbReference type="InterPro" id="IPR000742">
    <property type="entry name" value="EGF"/>
</dbReference>
<dbReference type="GO" id="GO:0046872">
    <property type="term" value="F:metal ion binding"/>
    <property type="evidence" value="ECO:0007669"/>
    <property type="project" value="UniProtKB-KW"/>
</dbReference>
<dbReference type="GO" id="GO:0016020">
    <property type="term" value="C:membrane"/>
    <property type="evidence" value="ECO:0007669"/>
    <property type="project" value="InterPro"/>
</dbReference>
<dbReference type="SMART" id="SM00261">
    <property type="entry name" value="FU"/>
    <property type="match status" value="5"/>
</dbReference>
<evidence type="ECO:0000256" key="2">
    <source>
        <dbReference type="ARBA" id="ARBA00022670"/>
    </source>
</evidence>
<dbReference type="SUPFAM" id="SSF57184">
    <property type="entry name" value="Growth factor receptor domain"/>
    <property type="match status" value="2"/>
</dbReference>
<dbReference type="InterPro" id="IPR001577">
    <property type="entry name" value="Peptidase_M8"/>
</dbReference>
<keyword evidence="5 8" id="KW-0862">Zinc</keyword>
<dbReference type="Gene3D" id="3.10.170.20">
    <property type="match status" value="1"/>
</dbReference>
<dbReference type="CDD" id="cd00064">
    <property type="entry name" value="FU"/>
    <property type="match status" value="3"/>
</dbReference>
<dbReference type="PANTHER" id="PTHR10942">
    <property type="entry name" value="LEISHMANOLYSIN-LIKE PEPTIDASE"/>
    <property type="match status" value="1"/>
</dbReference>
<feature type="chain" id="PRO_5004202059" evidence="9">
    <location>
        <begin position="18"/>
        <end position="883"/>
    </location>
</feature>
<keyword evidence="12" id="KW-1185">Reference proteome</keyword>
<keyword evidence="3 8" id="KW-0479">Metal-binding</keyword>
<dbReference type="GO" id="GO:0004222">
    <property type="term" value="F:metalloendopeptidase activity"/>
    <property type="evidence" value="ECO:0007669"/>
    <property type="project" value="InterPro"/>
</dbReference>
<feature type="active site" evidence="7">
    <location>
        <position position="206"/>
    </location>
</feature>
<accession>Q23VZ7</accession>
<proteinExistence type="inferred from homology"/>
<feature type="domain" description="EGF-like" evidence="10">
    <location>
        <begin position="545"/>
        <end position="580"/>
    </location>
</feature>
<dbReference type="EMBL" id="GG662609">
    <property type="protein sequence ID" value="EAS00708.1"/>
    <property type="molecule type" value="Genomic_DNA"/>
</dbReference>
<dbReference type="OMA" id="QSIMHET"/>
<keyword evidence="6 8" id="KW-0482">Metalloprotease</keyword>
<feature type="binding site" evidence="8">
    <location>
        <position position="287"/>
    </location>
    <ligand>
        <name>Zn(2+)</name>
        <dbReference type="ChEBI" id="CHEBI:29105"/>
        <note>catalytic</note>
    </ligand>
</feature>
<comment type="cofactor">
    <cofactor evidence="8">
        <name>Zn(2+)</name>
        <dbReference type="ChEBI" id="CHEBI:29105"/>
    </cofactor>
    <text evidence="8">Binds 1 zinc ion per subunit.</text>
</comment>
<evidence type="ECO:0000256" key="8">
    <source>
        <dbReference type="PIRSR" id="PIRSR601577-2"/>
    </source>
</evidence>
<dbReference type="RefSeq" id="XP_001020953.1">
    <property type="nucleotide sequence ID" value="XM_001020953.1"/>
</dbReference>
<dbReference type="InterPro" id="IPR009030">
    <property type="entry name" value="Growth_fac_rcpt_cys_sf"/>
</dbReference>
<gene>
    <name evidence="11" type="ORF">TTHERM_00794340</name>
</gene>
<dbReference type="SMART" id="SM00181">
    <property type="entry name" value="EGF"/>
    <property type="match status" value="4"/>
</dbReference>
<feature type="signal peptide" evidence="9">
    <location>
        <begin position="1"/>
        <end position="17"/>
    </location>
</feature>
<organism evidence="11 12">
    <name type="scientific">Tetrahymena thermophila (strain SB210)</name>
    <dbReference type="NCBI Taxonomy" id="312017"/>
    <lineage>
        <taxon>Eukaryota</taxon>
        <taxon>Sar</taxon>
        <taxon>Alveolata</taxon>
        <taxon>Ciliophora</taxon>
        <taxon>Intramacronucleata</taxon>
        <taxon>Oligohymenophorea</taxon>
        <taxon>Hymenostomatida</taxon>
        <taxon>Tetrahymenina</taxon>
        <taxon>Tetrahymenidae</taxon>
        <taxon>Tetrahymena</taxon>
    </lineage>
</organism>
<sequence length="883" mass="101679">MNKLVFIFQVITNIVFAIENTSVFENTQFLDKNNYYQNVDQIMKQKYYEINKNNTQRERFMQQNSQTYPLRITYDIFRENDQQITEELEVYIGSLLDTAFSYYQSLLSVKQTDQNNTFYLKELNNCLGFLIKSDDFVTGIEESDLHLYVSFKYSDSDLIASAGHCYIDPFLQRPTFGRILLNLSYFQKINRTNLQFFRDLQSIMHETLHILGFSTASMNYWIDPETNEPYTFKNVHKILKQKMLNDREVSEISSTNIVKTIREYYGCDSIEGMLLENQGSDYTKNQHWERSILMNELMSGSSNPEGGVFSLFNIALLRDTGFWDVVDENLANPIYWGKNQGCQFYENKCQADLKYDEFEDIDGIFDCSYTGEGFGVSQTDPFSDDCPIIYPTDSQLCINYEQNQQINEIGNISQNNLMFNFSTQSRCFKSNISIDNSAASFADVRCLKSYCNEEGTQVTIQIDQLQMILVCKEEGQTLLVENGIKTYGKVICPKSFPRFCSSFQNICPQFCSKNGYCVKGKCHCNKGFFGDDCSQSCSELNEEGQCTIKCPPGQYINPDITCQNDCPQGYFKNVQTKTCEKCHFSCSKCNGPTNQNCLDCHLLSYLQNNTCVTDCGEGYFQNKQFQKCQKCIEGCLKCSNDKICQECDGQNGYIQYGNLCKNTFCDLQCLTCEQDKKDKCTSCVQNFYLDKTQQTCQDRNNCPQGYYSDQEKRECVECDEGCLQCKYSSDDCQSCDETKNYTLFGNKCFQLINCFSPCKTCLDDSSSIKCATCINNYYLQEQECVEQCSIGYYLHENKCKKCSQNCESCINFPDNCLSCPQDKFLSNSKCYSKCMQGQIWVNGFCIDRPVTSYNLITKNRALSARNNQFQLLILCLLFLISLI</sequence>
<evidence type="ECO:0000259" key="10">
    <source>
        <dbReference type="SMART" id="SM00181"/>
    </source>
</evidence>
<dbReference type="OrthoDB" id="238768at2759"/>
<feature type="domain" description="EGF-like" evidence="10">
    <location>
        <begin position="753"/>
        <end position="785"/>
    </location>
</feature>
<feature type="domain" description="EGF-like" evidence="10">
    <location>
        <begin position="506"/>
        <end position="534"/>
    </location>
</feature>
<protein>
    <submittedName>
        <fullName evidence="11">Leishmanolysin family protein</fullName>
    </submittedName>
</protein>
<dbReference type="Gene3D" id="3.90.132.10">
    <property type="entry name" value="Leishmanolysin , domain 2"/>
    <property type="match status" value="1"/>
</dbReference>
<evidence type="ECO:0000256" key="4">
    <source>
        <dbReference type="ARBA" id="ARBA00022801"/>
    </source>
</evidence>
<dbReference type="eggNOG" id="KOG3525">
    <property type="taxonomic scope" value="Eukaryota"/>
</dbReference>
<dbReference type="Pfam" id="PF23106">
    <property type="entry name" value="EGF_Teneurin"/>
    <property type="match status" value="1"/>
</dbReference>
<dbReference type="PANTHER" id="PTHR10942:SF0">
    <property type="entry name" value="LEISHMANOLYSIN-LIKE PEPTIDASE"/>
    <property type="match status" value="1"/>
</dbReference>
<dbReference type="InterPro" id="IPR006212">
    <property type="entry name" value="Furin_repeat"/>
</dbReference>
<reference evidence="12" key="1">
    <citation type="journal article" date="2006" name="PLoS Biol.">
        <title>Macronuclear genome sequence of the ciliate Tetrahymena thermophila, a model eukaryote.</title>
        <authorList>
            <person name="Eisen J.A."/>
            <person name="Coyne R.S."/>
            <person name="Wu M."/>
            <person name="Wu D."/>
            <person name="Thiagarajan M."/>
            <person name="Wortman J.R."/>
            <person name="Badger J.H."/>
            <person name="Ren Q."/>
            <person name="Amedeo P."/>
            <person name="Jones K.M."/>
            <person name="Tallon L.J."/>
            <person name="Delcher A.L."/>
            <person name="Salzberg S.L."/>
            <person name="Silva J.C."/>
            <person name="Haas B.J."/>
            <person name="Majoros W.H."/>
            <person name="Farzad M."/>
            <person name="Carlton J.M."/>
            <person name="Smith R.K. Jr."/>
            <person name="Garg J."/>
            <person name="Pearlman R.E."/>
            <person name="Karrer K.M."/>
            <person name="Sun L."/>
            <person name="Manning G."/>
            <person name="Elde N.C."/>
            <person name="Turkewitz A.P."/>
            <person name="Asai D.J."/>
            <person name="Wilkes D.E."/>
            <person name="Wang Y."/>
            <person name="Cai H."/>
            <person name="Collins K."/>
            <person name="Stewart B.A."/>
            <person name="Lee S.R."/>
            <person name="Wilamowska K."/>
            <person name="Weinberg Z."/>
            <person name="Ruzzo W.L."/>
            <person name="Wloga D."/>
            <person name="Gaertig J."/>
            <person name="Frankel J."/>
            <person name="Tsao C.-C."/>
            <person name="Gorovsky M.A."/>
            <person name="Keeling P.J."/>
            <person name="Waller R.F."/>
            <person name="Patron N.J."/>
            <person name="Cherry J.M."/>
            <person name="Stover N.A."/>
            <person name="Krieger C.J."/>
            <person name="del Toro C."/>
            <person name="Ryder H.F."/>
            <person name="Williamson S.C."/>
            <person name="Barbeau R.A."/>
            <person name="Hamilton E.P."/>
            <person name="Orias E."/>
        </authorList>
    </citation>
    <scope>NUCLEOTIDE SEQUENCE [LARGE SCALE GENOMIC DNA]</scope>
    <source>
        <strain evidence="12">SB210</strain>
    </source>
</reference>
<dbReference type="KEGG" id="tet:TTHERM_00794340"/>
<name>Q23VZ7_TETTS</name>
<evidence type="ECO:0000256" key="9">
    <source>
        <dbReference type="SAM" id="SignalP"/>
    </source>
</evidence>